<evidence type="ECO:0000256" key="1">
    <source>
        <dbReference type="ARBA" id="ARBA00022679"/>
    </source>
</evidence>
<dbReference type="GO" id="GO:0003838">
    <property type="term" value="F:sterol 24-C-methyltransferase activity"/>
    <property type="evidence" value="ECO:0007669"/>
    <property type="project" value="TreeGrafter"/>
</dbReference>
<protein>
    <submittedName>
        <fullName evidence="3">Class I SAM-dependent methyltransferase</fullName>
    </submittedName>
</protein>
<dbReference type="InterPro" id="IPR013216">
    <property type="entry name" value="Methyltransf_11"/>
</dbReference>
<evidence type="ECO:0000313" key="4">
    <source>
        <dbReference type="Proteomes" id="UP000310506"/>
    </source>
</evidence>
<dbReference type="GO" id="GO:0016126">
    <property type="term" value="P:sterol biosynthetic process"/>
    <property type="evidence" value="ECO:0007669"/>
    <property type="project" value="TreeGrafter"/>
</dbReference>
<sequence length="204" mass="24095">MFHDYLIAKNFALPEGFLGKISTKTMNIMNQTQYNFLYQAFFRFKPQTCLDIGFGNGYVLKQLYPLNPTTQFWGIELSQDMVSYTTKKFTYQSLGDRIQLEQGNINNLPYKNNYFDLVYSINTLYFWDDLEHSYQEVNRVLKTNGLFINLFYSKKWLDRLPTTKKGFSKYTPTEIYARVQSMNFSSVKLVPLKNDLIYALIVKK</sequence>
<evidence type="ECO:0000313" key="3">
    <source>
        <dbReference type="EMBL" id="THB61846.1"/>
    </source>
</evidence>
<dbReference type="SUPFAM" id="SSF53335">
    <property type="entry name" value="S-adenosyl-L-methionine-dependent methyltransferases"/>
    <property type="match status" value="1"/>
</dbReference>
<feature type="domain" description="Methyltransferase type 11" evidence="2">
    <location>
        <begin position="50"/>
        <end position="148"/>
    </location>
</feature>
<name>A0A4S3B7Y6_9ENTE</name>
<dbReference type="RefSeq" id="WP_136136165.1">
    <property type="nucleotide sequence ID" value="NZ_SDGV01000006.1"/>
</dbReference>
<comment type="caution">
    <text evidence="3">The sequence shown here is derived from an EMBL/GenBank/DDBJ whole genome shotgun (WGS) entry which is preliminary data.</text>
</comment>
<dbReference type="Proteomes" id="UP000310506">
    <property type="component" value="Unassembled WGS sequence"/>
</dbReference>
<dbReference type="AlphaFoldDB" id="A0A4S3B7Y6"/>
<dbReference type="PANTHER" id="PTHR44068:SF1">
    <property type="entry name" value="HYPOTHETICAL LOC100005854"/>
    <property type="match status" value="1"/>
</dbReference>
<keyword evidence="4" id="KW-1185">Reference proteome</keyword>
<keyword evidence="3" id="KW-0489">Methyltransferase</keyword>
<dbReference type="Pfam" id="PF08241">
    <property type="entry name" value="Methyltransf_11"/>
    <property type="match status" value="1"/>
</dbReference>
<organism evidence="3 4">
    <name type="scientific">Vagococcus silagei</name>
    <dbReference type="NCBI Taxonomy" id="2508885"/>
    <lineage>
        <taxon>Bacteria</taxon>
        <taxon>Bacillati</taxon>
        <taxon>Bacillota</taxon>
        <taxon>Bacilli</taxon>
        <taxon>Lactobacillales</taxon>
        <taxon>Enterococcaceae</taxon>
        <taxon>Vagococcus</taxon>
    </lineage>
</organism>
<dbReference type="InterPro" id="IPR050447">
    <property type="entry name" value="Erg6_SMT_methyltransf"/>
</dbReference>
<reference evidence="3 4" key="1">
    <citation type="submission" date="2019-01" db="EMBL/GenBank/DDBJ databases">
        <title>Vagococcus silagei sp. nov. isolated from brewer's grain.</title>
        <authorList>
            <person name="Guu J.-R."/>
        </authorList>
    </citation>
    <scope>NUCLEOTIDE SEQUENCE [LARGE SCALE GENOMIC DNA]</scope>
    <source>
        <strain evidence="3 4">2B-2</strain>
    </source>
</reference>
<accession>A0A4S3B7Y6</accession>
<dbReference type="EMBL" id="SDGV01000006">
    <property type="protein sequence ID" value="THB61846.1"/>
    <property type="molecule type" value="Genomic_DNA"/>
</dbReference>
<dbReference type="InterPro" id="IPR029063">
    <property type="entry name" value="SAM-dependent_MTases_sf"/>
</dbReference>
<dbReference type="PANTHER" id="PTHR44068">
    <property type="entry name" value="ZGC:194242"/>
    <property type="match status" value="1"/>
</dbReference>
<evidence type="ECO:0000259" key="2">
    <source>
        <dbReference type="Pfam" id="PF08241"/>
    </source>
</evidence>
<keyword evidence="1 3" id="KW-0808">Transferase</keyword>
<gene>
    <name evidence="3" type="ORF">ESZ54_02815</name>
</gene>
<dbReference type="Gene3D" id="3.40.50.150">
    <property type="entry name" value="Vaccinia Virus protein VP39"/>
    <property type="match status" value="1"/>
</dbReference>
<proteinExistence type="predicted"/>
<dbReference type="OrthoDB" id="9795864at2"/>
<dbReference type="GO" id="GO:0032259">
    <property type="term" value="P:methylation"/>
    <property type="evidence" value="ECO:0007669"/>
    <property type="project" value="UniProtKB-KW"/>
</dbReference>